<gene>
    <name evidence="3" type="ORF">CETAM_09600</name>
</gene>
<dbReference type="PANTHER" id="PTHR33376">
    <property type="match status" value="1"/>
</dbReference>
<dbReference type="AlphaFoldDB" id="A0A6B8VQ37"/>
<proteinExistence type="predicted"/>
<feature type="chain" id="PRO_5038991410" evidence="2">
    <location>
        <begin position="29"/>
        <end position="370"/>
    </location>
</feature>
<protein>
    <submittedName>
        <fullName evidence="3">Monocarboxylate 2-oxoacid-binding periplasmic protein</fullName>
    </submittedName>
</protein>
<evidence type="ECO:0000313" key="3">
    <source>
        <dbReference type="EMBL" id="QGU05169.1"/>
    </source>
</evidence>
<dbReference type="EMBL" id="CP046453">
    <property type="protein sequence ID" value="QGU05169.1"/>
    <property type="molecule type" value="Genomic_DNA"/>
</dbReference>
<sequence>MRPHTSAGRRWLAPLAAIPVLLAGCSPAGTSTTADGGREEVTLTLATSFNRTHSNNDGMWMFIENLRENAPWITVEYKGGPEVMAPNVLIEGVSAGVFDMGSLPGDYYVDQLPAMEVPRFTPYSPMKERELGITGIYDEIHRDQLGITYLGHTVAGMPQVLLVDSPITDANLQGKSLRTSSATSGMVQAMGGVPVDLPGGEVYTALERGVVSGASWAAVGPSSLGLQEVTGYHVAPRFYESVANLVMNERTWEDLDPETRQAITDTITETEPEIFEHFMNKAVSETREWEDAGVQETMLSEDEANRVFELAYRTGWEELDWDAILATTPDAAQLKRAYEDGMTGNLADVVPGGATVDRTVEQIEQLKEKS</sequence>
<dbReference type="Proteomes" id="UP000425178">
    <property type="component" value="Chromosome"/>
</dbReference>
<evidence type="ECO:0000313" key="4">
    <source>
        <dbReference type="Proteomes" id="UP000425178"/>
    </source>
</evidence>
<dbReference type="InterPro" id="IPR018389">
    <property type="entry name" value="DctP_fam"/>
</dbReference>
<dbReference type="PROSITE" id="PS51257">
    <property type="entry name" value="PROKAR_LIPOPROTEIN"/>
    <property type="match status" value="1"/>
</dbReference>
<keyword evidence="4" id="KW-1185">Reference proteome</keyword>
<evidence type="ECO:0000256" key="2">
    <source>
        <dbReference type="SAM" id="SignalP"/>
    </source>
</evidence>
<dbReference type="GO" id="GO:0055085">
    <property type="term" value="P:transmembrane transport"/>
    <property type="evidence" value="ECO:0007669"/>
    <property type="project" value="InterPro"/>
</dbReference>
<dbReference type="KEGG" id="ccoe:CETAM_09600"/>
<reference evidence="3 4" key="1">
    <citation type="journal article" date="2021" name="Int. J. Syst. Evol. Microbiol.">
        <title>Classification of three corynebacterial strains isolated from a small paddock in North Rhine-Westphalia: proposal of &lt;i&gt;Corynebacterium kalinowskii&lt;/i&gt; sp. nov., &lt;i&gt;Corynebacterium comes&lt;/i&gt; sp. nov. and &lt;i&gt;Corynebacterium occultum&lt;/i&gt; sp. nov.</title>
        <authorList>
            <person name="Schaffert L."/>
            <person name="Ruwe M."/>
            <person name="Milse J."/>
            <person name="Hanuschka K."/>
            <person name="Ortseifen V."/>
            <person name="Droste J."/>
            <person name="Brandt D."/>
            <person name="Schl L."/>
            <person name="Kutter Y."/>
            <person name="Vinke S."/>
            <person name="Vieh P."/>
            <person name="Jacob L."/>
            <person name="L N.C."/>
            <person name="Schulte-Berndt E."/>
            <person name="Hain C."/>
            <person name="Linder M."/>
            <person name="Schmidt P."/>
            <person name="Wollenschl L."/>
            <person name="Luttermann T."/>
            <person name="Thieme E."/>
            <person name="Hassa J."/>
            <person name="Haak M."/>
            <person name="Wittchen M."/>
            <person name="Mentz A."/>
            <person name="Persicke M."/>
            <person name="Busche T."/>
            <person name="R C."/>
        </authorList>
    </citation>
    <scope>NUCLEOTIDE SEQUENCE [LARGE SCALE GENOMIC DNA]</scope>
    <source>
        <strain evidence="3 4">2019</strain>
    </source>
</reference>
<dbReference type="NCBIfam" id="NF037995">
    <property type="entry name" value="TRAP_S1"/>
    <property type="match status" value="1"/>
</dbReference>
<dbReference type="Pfam" id="PF03480">
    <property type="entry name" value="DctP"/>
    <property type="match status" value="1"/>
</dbReference>
<organism evidence="3 4">
    <name type="scientific">Corynebacterium comes</name>
    <dbReference type="NCBI Taxonomy" id="2675218"/>
    <lineage>
        <taxon>Bacteria</taxon>
        <taxon>Bacillati</taxon>
        <taxon>Actinomycetota</taxon>
        <taxon>Actinomycetes</taxon>
        <taxon>Mycobacteriales</taxon>
        <taxon>Corynebacteriaceae</taxon>
        <taxon>Corynebacterium</taxon>
    </lineage>
</organism>
<feature type="signal peptide" evidence="2">
    <location>
        <begin position="1"/>
        <end position="28"/>
    </location>
</feature>
<accession>A0A6B8VQ37</accession>
<keyword evidence="1 2" id="KW-0732">Signal</keyword>
<dbReference type="RefSeq" id="WP_231587439.1">
    <property type="nucleotide sequence ID" value="NZ_CP046453.1"/>
</dbReference>
<name>A0A6B8VQ37_9CORY</name>
<dbReference type="PANTHER" id="PTHR33376:SF5">
    <property type="entry name" value="EXTRACYTOPLASMIC SOLUTE RECEPTOR PROTEIN"/>
    <property type="match status" value="1"/>
</dbReference>
<dbReference type="InterPro" id="IPR038404">
    <property type="entry name" value="TRAP_DctP_sf"/>
</dbReference>
<dbReference type="Gene3D" id="3.40.190.170">
    <property type="entry name" value="Bacterial extracellular solute-binding protein, family 7"/>
    <property type="match status" value="1"/>
</dbReference>
<evidence type="ECO:0000256" key="1">
    <source>
        <dbReference type="ARBA" id="ARBA00022729"/>
    </source>
</evidence>